<evidence type="ECO:0000313" key="3">
    <source>
        <dbReference type="EMBL" id="EWT06534.1"/>
    </source>
</evidence>
<dbReference type="InterPro" id="IPR006015">
    <property type="entry name" value="Universal_stress_UspA"/>
</dbReference>
<dbReference type="PANTHER" id="PTHR46268">
    <property type="entry name" value="STRESS RESPONSE PROTEIN NHAX"/>
    <property type="match status" value="1"/>
</dbReference>
<dbReference type="Pfam" id="PF00582">
    <property type="entry name" value="Usp"/>
    <property type="match status" value="2"/>
</dbReference>
<dbReference type="RefSeq" id="WP_051518320.1">
    <property type="nucleotide sequence ID" value="NZ_AWQS01000043.1"/>
</dbReference>
<comment type="caution">
    <text evidence="3">The sequence shown here is derived from an EMBL/GenBank/DDBJ whole genome shotgun (WGS) entry which is preliminary data.</text>
</comment>
<reference evidence="4" key="1">
    <citation type="submission" date="2013-08" db="EMBL/GenBank/DDBJ databases">
        <title>Intrasporangium oryzae NRRL B-24470.</title>
        <authorList>
            <person name="Liu H."/>
            <person name="Wang G."/>
        </authorList>
    </citation>
    <scope>NUCLEOTIDE SEQUENCE [LARGE SCALE GENOMIC DNA]</scope>
    <source>
        <strain evidence="4">Q5-1</strain>
    </source>
</reference>
<organism evidence="3 4">
    <name type="scientific">Intrasporangium chromatireducens Q5-1</name>
    <dbReference type="NCBI Taxonomy" id="584657"/>
    <lineage>
        <taxon>Bacteria</taxon>
        <taxon>Bacillati</taxon>
        <taxon>Actinomycetota</taxon>
        <taxon>Actinomycetes</taxon>
        <taxon>Micrococcales</taxon>
        <taxon>Intrasporangiaceae</taxon>
        <taxon>Intrasporangium</taxon>
    </lineage>
</organism>
<sequence length="296" mass="30950">MDTVPTTHSIVVGFDGSPAAESAVDWAATQARQRGVGLRVVAAIPWPYNGIGMGAAAPFDPHQLARDLAADGQKRALKVLDESDVTVIGHADNAANALVDESESADLVVVGHPSRSRLGQIFIGSVVYGVVAHSKCDVAVVPDGNVVLPGPRHPVMVGVDGSDAALKAVDRAAQEAHRWGAPLEIVQTWFLSTVTGWSGALAGTTIVDEDADFFGKAARESVAKAAAEAKSLHEDLAVETLVFEEHPARALVDTSKKAGLLVVGSRGLGGFERLLLGSVSRYVIQHATVPVLVVRR</sequence>
<name>W9GRQ2_9MICO</name>
<comment type="similarity">
    <text evidence="1">Belongs to the universal stress protein A family.</text>
</comment>
<dbReference type="InterPro" id="IPR014729">
    <property type="entry name" value="Rossmann-like_a/b/a_fold"/>
</dbReference>
<evidence type="ECO:0000313" key="4">
    <source>
        <dbReference type="Proteomes" id="UP000019494"/>
    </source>
</evidence>
<dbReference type="PRINTS" id="PR01438">
    <property type="entry name" value="UNVRSLSTRESS"/>
</dbReference>
<evidence type="ECO:0000259" key="2">
    <source>
        <dbReference type="Pfam" id="PF00582"/>
    </source>
</evidence>
<dbReference type="Proteomes" id="UP000019494">
    <property type="component" value="Unassembled WGS sequence"/>
</dbReference>
<accession>W9GRQ2</accession>
<dbReference type="Gene3D" id="3.40.50.620">
    <property type="entry name" value="HUPs"/>
    <property type="match status" value="2"/>
</dbReference>
<protein>
    <submittedName>
        <fullName evidence="3">Universal stress protein UspA</fullName>
    </submittedName>
</protein>
<dbReference type="AlphaFoldDB" id="W9GRQ2"/>
<dbReference type="PANTHER" id="PTHR46268:SF6">
    <property type="entry name" value="UNIVERSAL STRESS PROTEIN UP12"/>
    <property type="match status" value="1"/>
</dbReference>
<dbReference type="InterPro" id="IPR006016">
    <property type="entry name" value="UspA"/>
</dbReference>
<feature type="domain" description="UspA" evidence="2">
    <location>
        <begin position="8"/>
        <end position="142"/>
    </location>
</feature>
<dbReference type="CDD" id="cd23659">
    <property type="entry name" value="USP_At3g01520-like"/>
    <property type="match status" value="1"/>
</dbReference>
<evidence type="ECO:0000256" key="1">
    <source>
        <dbReference type="ARBA" id="ARBA00008791"/>
    </source>
</evidence>
<dbReference type="PATRIC" id="fig|584657.3.peg.1541"/>
<gene>
    <name evidence="3" type="ORF">N864_20630</name>
</gene>
<proteinExistence type="inferred from homology"/>
<dbReference type="OrthoDB" id="267918at2"/>
<dbReference type="SUPFAM" id="SSF52402">
    <property type="entry name" value="Adenine nucleotide alpha hydrolases-like"/>
    <property type="match status" value="2"/>
</dbReference>
<keyword evidence="4" id="KW-1185">Reference proteome</keyword>
<feature type="domain" description="UspA" evidence="2">
    <location>
        <begin position="153"/>
        <end position="295"/>
    </location>
</feature>
<dbReference type="EMBL" id="AWQS01000043">
    <property type="protein sequence ID" value="EWT06534.1"/>
    <property type="molecule type" value="Genomic_DNA"/>
</dbReference>